<dbReference type="PROSITE" id="PS01186">
    <property type="entry name" value="EGF_2"/>
    <property type="match status" value="1"/>
</dbReference>
<comment type="cofactor">
    <cofactor evidence="17 18">
        <name>Zn(2+)</name>
        <dbReference type="ChEBI" id="CHEBI:29105"/>
    </cofactor>
    <text evidence="17 18">Binds 1 zinc ion per subunit.</text>
</comment>
<evidence type="ECO:0000256" key="2">
    <source>
        <dbReference type="ARBA" id="ARBA00004613"/>
    </source>
</evidence>
<keyword evidence="5 17" id="KW-0645">Protease</keyword>
<evidence type="ECO:0000256" key="7">
    <source>
        <dbReference type="ARBA" id="ARBA00022723"/>
    </source>
</evidence>
<dbReference type="SUPFAM" id="SSF55486">
    <property type="entry name" value="Metalloproteases ('zincins'), catalytic domain"/>
    <property type="match status" value="1"/>
</dbReference>
<dbReference type="GO" id="GO:0004222">
    <property type="term" value="F:metalloendopeptidase activity"/>
    <property type="evidence" value="ECO:0007669"/>
    <property type="project" value="UniProtKB-UniRule"/>
</dbReference>
<dbReference type="InterPro" id="IPR024079">
    <property type="entry name" value="MetalloPept_cat_dom_sf"/>
</dbReference>
<name>A0A9P1IB09_9PELO</name>
<dbReference type="EMBL" id="CANHGI010000002">
    <property type="protein sequence ID" value="CAI5441543.1"/>
    <property type="molecule type" value="Genomic_DNA"/>
</dbReference>
<accession>A0A9P1IB09</accession>
<dbReference type="InterPro" id="IPR034035">
    <property type="entry name" value="Astacin-like_dom"/>
</dbReference>
<evidence type="ECO:0000256" key="6">
    <source>
        <dbReference type="ARBA" id="ARBA00022685"/>
    </source>
</evidence>
<evidence type="ECO:0000256" key="5">
    <source>
        <dbReference type="ARBA" id="ARBA00022670"/>
    </source>
</evidence>
<evidence type="ECO:0000256" key="9">
    <source>
        <dbReference type="ARBA" id="ARBA00022801"/>
    </source>
</evidence>
<dbReference type="PRINTS" id="PR00480">
    <property type="entry name" value="ASTACIN"/>
</dbReference>
<feature type="binding site" evidence="17">
    <location>
        <position position="226"/>
    </location>
    <ligand>
        <name>Zn(2+)</name>
        <dbReference type="ChEBI" id="CHEBI:29105"/>
        <note>catalytic</note>
    </ligand>
</feature>
<dbReference type="OrthoDB" id="291007at2759"/>
<feature type="signal peptide" evidence="15 18">
    <location>
        <begin position="1"/>
        <end position="18"/>
    </location>
</feature>
<comment type="caution">
    <text evidence="21">The sequence shown here is derived from an EMBL/GenBank/DDBJ whole genome shotgun (WGS) entry which is preliminary data.</text>
</comment>
<dbReference type="InterPro" id="IPR017050">
    <property type="entry name" value="Metallopeptidase_nem"/>
</dbReference>
<dbReference type="AlphaFoldDB" id="A0A9P1IB09"/>
<keyword evidence="9 17" id="KW-0378">Hydrolase</keyword>
<dbReference type="InterPro" id="IPR006026">
    <property type="entry name" value="Peptidase_Metallo"/>
</dbReference>
<feature type="active site" evidence="17">
    <location>
        <position position="223"/>
    </location>
</feature>
<evidence type="ECO:0000256" key="17">
    <source>
        <dbReference type="PROSITE-ProRule" id="PRU01211"/>
    </source>
</evidence>
<dbReference type="PANTHER" id="PTHR10127:SF891">
    <property type="entry name" value="ZINC METALLOPROTEINASE NAS-29"/>
    <property type="match status" value="1"/>
</dbReference>
<dbReference type="SUPFAM" id="SSF49854">
    <property type="entry name" value="Spermadhesin, CUB domain"/>
    <property type="match status" value="1"/>
</dbReference>
<dbReference type="Gene3D" id="3.40.390.10">
    <property type="entry name" value="Collagenase (Catalytic Domain)"/>
    <property type="match status" value="1"/>
</dbReference>
<evidence type="ECO:0000259" key="20">
    <source>
        <dbReference type="PROSITE" id="PS51864"/>
    </source>
</evidence>
<evidence type="ECO:0000256" key="11">
    <source>
        <dbReference type="ARBA" id="ARBA00023049"/>
    </source>
</evidence>
<keyword evidence="8 15" id="KW-0732">Signal</keyword>
<evidence type="ECO:0000256" key="8">
    <source>
        <dbReference type="ARBA" id="ARBA00022729"/>
    </source>
</evidence>
<evidence type="ECO:0000256" key="18">
    <source>
        <dbReference type="RuleBase" id="RU361183"/>
    </source>
</evidence>
<feature type="binding site" evidence="17">
    <location>
        <position position="222"/>
    </location>
    <ligand>
        <name>Zn(2+)</name>
        <dbReference type="ChEBI" id="CHEBI:29105"/>
        <note>catalytic</note>
    </ligand>
</feature>
<keyword evidence="7 17" id="KW-0479">Metal-binding</keyword>
<keyword evidence="10 17" id="KW-0862">Zinc</keyword>
<feature type="domain" description="CUB" evidence="19">
    <location>
        <begin position="372"/>
        <end position="486"/>
    </location>
</feature>
<keyword evidence="11 17" id="KW-0482">Metalloprotease</keyword>
<keyword evidence="6" id="KW-0165">Cleavage on pair of basic residues</keyword>
<feature type="domain" description="Peptidase M12A" evidence="20">
    <location>
        <begin position="127"/>
        <end position="327"/>
    </location>
</feature>
<evidence type="ECO:0000256" key="12">
    <source>
        <dbReference type="ARBA" id="ARBA00023145"/>
    </source>
</evidence>
<evidence type="ECO:0000259" key="19">
    <source>
        <dbReference type="PROSITE" id="PS01180"/>
    </source>
</evidence>
<evidence type="ECO:0000256" key="1">
    <source>
        <dbReference type="ARBA" id="ARBA00002657"/>
    </source>
</evidence>
<evidence type="ECO:0000313" key="22">
    <source>
        <dbReference type="Proteomes" id="UP001152747"/>
    </source>
</evidence>
<dbReference type="InterPro" id="IPR000859">
    <property type="entry name" value="CUB_dom"/>
</dbReference>
<proteinExistence type="predicted"/>
<dbReference type="InterPro" id="IPR035914">
    <property type="entry name" value="Sperma_CUB_dom_sf"/>
</dbReference>
<keyword evidence="12" id="KW-0865">Zymogen</keyword>
<reference evidence="21" key="1">
    <citation type="submission" date="2022-11" db="EMBL/GenBank/DDBJ databases">
        <authorList>
            <person name="Kikuchi T."/>
        </authorList>
    </citation>
    <scope>NUCLEOTIDE SEQUENCE</scope>
    <source>
        <strain evidence="21">PS1010</strain>
    </source>
</reference>
<dbReference type="PROSITE" id="PS01180">
    <property type="entry name" value="CUB"/>
    <property type="match status" value="1"/>
</dbReference>
<dbReference type="GO" id="GO:0018996">
    <property type="term" value="P:molting cycle, collagen and cuticulin-based cuticle"/>
    <property type="evidence" value="ECO:0007669"/>
    <property type="project" value="InterPro"/>
</dbReference>
<dbReference type="SMART" id="SM00042">
    <property type="entry name" value="CUB"/>
    <property type="match status" value="1"/>
</dbReference>
<dbReference type="InterPro" id="IPR000742">
    <property type="entry name" value="EGF"/>
</dbReference>
<evidence type="ECO:0000256" key="15">
    <source>
        <dbReference type="PIRNR" id="PIRNR036365"/>
    </source>
</evidence>
<dbReference type="SMART" id="SM00235">
    <property type="entry name" value="ZnMc"/>
    <property type="match status" value="1"/>
</dbReference>
<dbReference type="PROSITE" id="PS00022">
    <property type="entry name" value="EGF_1"/>
    <property type="match status" value="1"/>
</dbReference>
<evidence type="ECO:0000256" key="16">
    <source>
        <dbReference type="PROSITE-ProRule" id="PRU00059"/>
    </source>
</evidence>
<keyword evidence="22" id="KW-1185">Reference proteome</keyword>
<keyword evidence="3 15" id="KW-0964">Secreted</keyword>
<protein>
    <recommendedName>
        <fullName evidence="15">Zinc metalloproteinase</fullName>
    </recommendedName>
</protein>
<dbReference type="InterPro" id="IPR001506">
    <property type="entry name" value="Peptidase_M12A"/>
</dbReference>
<comment type="subcellular location">
    <subcellularLocation>
        <location evidence="2 15">Secreted</location>
    </subcellularLocation>
</comment>
<keyword evidence="14" id="KW-0325">Glycoprotein</keyword>
<evidence type="ECO:0000256" key="4">
    <source>
        <dbReference type="ARBA" id="ARBA00022536"/>
    </source>
</evidence>
<dbReference type="FunFam" id="3.40.390.10:FF:000073">
    <property type="entry name" value="Zinc metalloproteinase"/>
    <property type="match status" value="1"/>
</dbReference>
<comment type="function">
    <text evidence="1">Metalloprotease.</text>
</comment>
<evidence type="ECO:0000256" key="10">
    <source>
        <dbReference type="ARBA" id="ARBA00022833"/>
    </source>
</evidence>
<dbReference type="Proteomes" id="UP001152747">
    <property type="component" value="Unassembled WGS sequence"/>
</dbReference>
<dbReference type="PIRSF" id="PIRSF036365">
    <property type="entry name" value="Astacin_nematoda"/>
    <property type="match status" value="1"/>
</dbReference>
<dbReference type="PANTHER" id="PTHR10127">
    <property type="entry name" value="DISCOIDIN, CUB, EGF, LAMININ , AND ZINC METALLOPROTEASE DOMAIN CONTAINING"/>
    <property type="match status" value="1"/>
</dbReference>
<evidence type="ECO:0000256" key="3">
    <source>
        <dbReference type="ARBA" id="ARBA00022525"/>
    </source>
</evidence>
<dbReference type="GO" id="GO:0005576">
    <property type="term" value="C:extracellular region"/>
    <property type="evidence" value="ECO:0007669"/>
    <property type="project" value="UniProtKB-SubCell"/>
</dbReference>
<evidence type="ECO:0000256" key="14">
    <source>
        <dbReference type="ARBA" id="ARBA00023180"/>
    </source>
</evidence>
<sequence length="518" mass="59408">MLSFFVAFILLFFGSSFQASFQTSKDLKLFDILKPSDTHRLFDTLQYTVEEQYSNSHLSFDVSTFHNYAEKPISIQKLNSKYSDVLYEGDMAISYKQLEKIVNGTVDDDIKFRLRKFLKMPIRPRRQAYLDDNYPATIWNSGVPFVFHSSLSSLAKDAILRAIHFWYRETCIEFKPRTFQEEYLLFVGNDEGCWSTVGKDKDSGKQVVSIGTGCEHFGVTSHELAHALGLFHEQSRYDRDDSITFNPRVVDTKLLFNFAKISSKQLSTYNAPYDIGSVMHYTPTEFSQIKTIPSLTAVDSNLQQTMGQLEGPSFIDILLVNQHYKCQEKCARLADCKNGGFTNSRNCRICKCPSGFGGDLCENVQKSFSKSCGGIIQAEKVVRRFDMTIKQEFQKKDKMCAYHLQSPPNTKIVIKILELESQCIEGCWKDGSEFKMRKDVRPLGYRFCCPDTSKREMVSDNNIVPFMLYSRDQKFKISFEYSYIDNFVQNDDIISTTPRTIITSTNDLSDGIHSQISI</sequence>
<feature type="disulfide bond" evidence="17">
    <location>
        <begin position="171"/>
        <end position="326"/>
    </location>
</feature>
<keyword evidence="13 17" id="KW-1015">Disulfide bond</keyword>
<evidence type="ECO:0000313" key="21">
    <source>
        <dbReference type="EMBL" id="CAI5441543.1"/>
    </source>
</evidence>
<evidence type="ECO:0000256" key="13">
    <source>
        <dbReference type="ARBA" id="ARBA00023157"/>
    </source>
</evidence>
<feature type="binding site" evidence="17">
    <location>
        <position position="232"/>
    </location>
    <ligand>
        <name>Zn(2+)</name>
        <dbReference type="ChEBI" id="CHEBI:29105"/>
        <note>catalytic</note>
    </ligand>
</feature>
<gene>
    <name evidence="21" type="ORF">CAMP_LOCUS4180</name>
</gene>
<dbReference type="PROSITE" id="PS51864">
    <property type="entry name" value="ASTACIN"/>
    <property type="match status" value="1"/>
</dbReference>
<organism evidence="21 22">
    <name type="scientific">Caenorhabditis angaria</name>
    <dbReference type="NCBI Taxonomy" id="860376"/>
    <lineage>
        <taxon>Eukaryota</taxon>
        <taxon>Metazoa</taxon>
        <taxon>Ecdysozoa</taxon>
        <taxon>Nematoda</taxon>
        <taxon>Chromadorea</taxon>
        <taxon>Rhabditida</taxon>
        <taxon>Rhabditina</taxon>
        <taxon>Rhabditomorpha</taxon>
        <taxon>Rhabditoidea</taxon>
        <taxon>Rhabditidae</taxon>
        <taxon>Peloderinae</taxon>
        <taxon>Caenorhabditis</taxon>
    </lineage>
</organism>
<keyword evidence="4" id="KW-0245">EGF-like domain</keyword>
<dbReference type="GO" id="GO:0008270">
    <property type="term" value="F:zinc ion binding"/>
    <property type="evidence" value="ECO:0007669"/>
    <property type="project" value="UniProtKB-UniRule"/>
</dbReference>
<dbReference type="Pfam" id="PF01400">
    <property type="entry name" value="Astacin"/>
    <property type="match status" value="1"/>
</dbReference>
<dbReference type="CDD" id="cd04280">
    <property type="entry name" value="ZnMc_astacin_like"/>
    <property type="match status" value="1"/>
</dbReference>
<dbReference type="GO" id="GO:0006508">
    <property type="term" value="P:proteolysis"/>
    <property type="evidence" value="ECO:0007669"/>
    <property type="project" value="UniProtKB-KW"/>
</dbReference>
<feature type="chain" id="PRO_5040535681" description="Zinc metalloproteinase" evidence="15 18">
    <location>
        <begin position="19"/>
        <end position="518"/>
    </location>
</feature>
<comment type="caution">
    <text evidence="16">Lacks conserved residue(s) required for the propagation of feature annotation.</text>
</comment>